<feature type="region of interest" description="Disordered" evidence="1">
    <location>
        <begin position="130"/>
        <end position="223"/>
    </location>
</feature>
<keyword evidence="3" id="KW-1185">Reference proteome</keyword>
<organism evidence="2 3">
    <name type="scientific">Micractinium conductrix</name>
    <dbReference type="NCBI Taxonomy" id="554055"/>
    <lineage>
        <taxon>Eukaryota</taxon>
        <taxon>Viridiplantae</taxon>
        <taxon>Chlorophyta</taxon>
        <taxon>core chlorophytes</taxon>
        <taxon>Trebouxiophyceae</taxon>
        <taxon>Chlorellales</taxon>
        <taxon>Chlorellaceae</taxon>
        <taxon>Chlorella clade</taxon>
        <taxon>Micractinium</taxon>
    </lineage>
</organism>
<name>A0A2P6V8D7_9CHLO</name>
<dbReference type="OrthoDB" id="10667459at2759"/>
<feature type="region of interest" description="Disordered" evidence="1">
    <location>
        <begin position="70"/>
        <end position="114"/>
    </location>
</feature>
<accession>A0A2P6V8D7</accession>
<dbReference type="EMBL" id="LHPF02000020">
    <property type="protein sequence ID" value="PSC70343.1"/>
    <property type="molecule type" value="Genomic_DNA"/>
</dbReference>
<gene>
    <name evidence="2" type="ORF">C2E20_6138</name>
</gene>
<sequence length="223" mass="22062">MRVLQQAGDRMPYKAENWETVLGVVNEARITLEGSGLSCGANAAAVERHVTARLAACRIQEAADDVPAAAPPVAAPAPAAAGTRSQATPGGAAMLQQAASARPSAGAGTGGRSRRRAAVAAQAAIVAAVEGGGGGEDDEEAPGTAGGRRQAGVAAQQQQQLPGSSDQENYAAFNAGPRGPASKPTAKQISSMAAPPAAALGQKQALQPSAGQQSAGTAKRARQ</sequence>
<comment type="caution">
    <text evidence="2">The sequence shown here is derived from an EMBL/GenBank/DDBJ whole genome shotgun (WGS) entry which is preliminary data.</text>
</comment>
<evidence type="ECO:0000313" key="2">
    <source>
        <dbReference type="EMBL" id="PSC70343.1"/>
    </source>
</evidence>
<feature type="compositionally biased region" description="Low complexity" evidence="1">
    <location>
        <begin position="147"/>
        <end position="160"/>
    </location>
</feature>
<feature type="compositionally biased region" description="Polar residues" evidence="1">
    <location>
        <begin position="204"/>
        <end position="216"/>
    </location>
</feature>
<reference evidence="2 3" key="1">
    <citation type="journal article" date="2018" name="Plant J.">
        <title>Genome sequences of Chlorella sorokiniana UTEX 1602 and Micractinium conductrix SAG 241.80: implications to maltose excretion by a green alga.</title>
        <authorList>
            <person name="Arriola M.B."/>
            <person name="Velmurugan N."/>
            <person name="Zhang Y."/>
            <person name="Plunkett M.H."/>
            <person name="Hondzo H."/>
            <person name="Barney B.M."/>
        </authorList>
    </citation>
    <scope>NUCLEOTIDE SEQUENCE [LARGE SCALE GENOMIC DNA]</scope>
    <source>
        <strain evidence="2 3">SAG 241.80</strain>
    </source>
</reference>
<evidence type="ECO:0000313" key="3">
    <source>
        <dbReference type="Proteomes" id="UP000239649"/>
    </source>
</evidence>
<proteinExistence type="predicted"/>
<dbReference type="AlphaFoldDB" id="A0A2P6V8D7"/>
<evidence type="ECO:0000256" key="1">
    <source>
        <dbReference type="SAM" id="MobiDB-lite"/>
    </source>
</evidence>
<protein>
    <submittedName>
        <fullName evidence="2">Uncharacterized protein</fullName>
    </submittedName>
</protein>
<feature type="compositionally biased region" description="Low complexity" evidence="1">
    <location>
        <begin position="97"/>
        <end position="106"/>
    </location>
</feature>
<dbReference type="Proteomes" id="UP000239649">
    <property type="component" value="Unassembled WGS sequence"/>
</dbReference>